<gene>
    <name evidence="2" type="ORF">TSPGSL018_24437</name>
    <name evidence="1" type="ORF">TSPGSL018_8974</name>
</gene>
<evidence type="ECO:0000313" key="2">
    <source>
        <dbReference type="EMBL" id="JAC74984.1"/>
    </source>
</evidence>
<dbReference type="PANTHER" id="PTHR47623">
    <property type="entry name" value="OS09G0287300 PROTEIN"/>
    <property type="match status" value="1"/>
</dbReference>
<dbReference type="EMBL" id="GBEZ01018056">
    <property type="protein sequence ID" value="JAC68342.1"/>
    <property type="molecule type" value="Transcribed_RNA"/>
</dbReference>
<dbReference type="AlphaFoldDB" id="A0A061R5Z5"/>
<evidence type="ECO:0000313" key="1">
    <source>
        <dbReference type="EMBL" id="JAC68342.1"/>
    </source>
</evidence>
<reference evidence="1" key="1">
    <citation type="submission" date="2014-05" db="EMBL/GenBank/DDBJ databases">
        <title>The transcriptome of the halophilic microalga Tetraselmis sp. GSL018 isolated from the Great Salt Lake, Utah.</title>
        <authorList>
            <person name="Jinkerson R.E."/>
            <person name="D'Adamo S."/>
            <person name="Posewitz M.C."/>
        </authorList>
    </citation>
    <scope>NUCLEOTIDE SEQUENCE</scope>
    <source>
        <strain evidence="1">GSL018</strain>
    </source>
</reference>
<proteinExistence type="predicted"/>
<dbReference type="InterPro" id="IPR029033">
    <property type="entry name" value="His_PPase_superfam"/>
</dbReference>
<protein>
    <submittedName>
        <fullName evidence="1">Phosphoglycerate mutase family protein</fullName>
    </submittedName>
</protein>
<organism evidence="1">
    <name type="scientific">Tetraselmis sp. GSL018</name>
    <dbReference type="NCBI Taxonomy" id="582737"/>
    <lineage>
        <taxon>Eukaryota</taxon>
        <taxon>Viridiplantae</taxon>
        <taxon>Chlorophyta</taxon>
        <taxon>core chlorophytes</taxon>
        <taxon>Chlorodendrophyceae</taxon>
        <taxon>Chlorodendrales</taxon>
        <taxon>Chlorodendraceae</taxon>
        <taxon>Tetraselmis</taxon>
    </lineage>
</organism>
<dbReference type="Gene3D" id="3.40.50.1240">
    <property type="entry name" value="Phosphoglycerate mutase-like"/>
    <property type="match status" value="1"/>
</dbReference>
<name>A0A061R5Z5_9CHLO</name>
<dbReference type="EMBL" id="GBEZ01010729">
    <property type="protein sequence ID" value="JAC74984.1"/>
    <property type="molecule type" value="Transcribed_RNA"/>
</dbReference>
<accession>A0A061R5Z5</accession>
<dbReference type="PANTHER" id="PTHR47623:SF1">
    <property type="entry name" value="OS09G0287300 PROTEIN"/>
    <property type="match status" value="1"/>
</dbReference>
<sequence>MASVSDALLKVGVDFVQTFYTAAALDGHTRQELERAIEGLEHSEQLSTVMCMGHNKGWQEAATSFAGAPVSLKTATAALLEGSGATWEEAFQQGFCLQGILTPQGLTGRAQEDEAAKR</sequence>